<feature type="region of interest" description="Disordered" evidence="1">
    <location>
        <begin position="115"/>
        <end position="138"/>
    </location>
</feature>
<feature type="compositionally biased region" description="Polar residues" evidence="1">
    <location>
        <begin position="248"/>
        <end position="265"/>
    </location>
</feature>
<proteinExistence type="predicted"/>
<dbReference type="Proteomes" id="UP000241762">
    <property type="component" value="Chromosome"/>
</dbReference>
<name>A0A2P1P7E0_9RICK</name>
<organism evidence="2 3">
    <name type="scientific">Candidatus Phycorickettsia trachydisci</name>
    <dbReference type="NCBI Taxonomy" id="2115978"/>
    <lineage>
        <taxon>Bacteria</taxon>
        <taxon>Pseudomonadati</taxon>
        <taxon>Pseudomonadota</taxon>
        <taxon>Alphaproteobacteria</taxon>
        <taxon>Rickettsiales</taxon>
        <taxon>Rickettsiaceae</taxon>
        <taxon>Candidatus Phycorickettsia</taxon>
    </lineage>
</organism>
<keyword evidence="3" id="KW-1185">Reference proteome</keyword>
<accession>A0A2P1P7E0</accession>
<dbReference type="RefSeq" id="WP_106874055.1">
    <property type="nucleotide sequence ID" value="NZ_CP027845.1"/>
</dbReference>
<feature type="region of interest" description="Disordered" evidence="1">
    <location>
        <begin position="193"/>
        <end position="265"/>
    </location>
</feature>
<evidence type="ECO:0000256" key="1">
    <source>
        <dbReference type="SAM" id="MobiDB-lite"/>
    </source>
</evidence>
<feature type="compositionally biased region" description="Basic and acidic residues" evidence="1">
    <location>
        <begin position="1"/>
        <end position="11"/>
    </location>
</feature>
<feature type="compositionally biased region" description="Polar residues" evidence="1">
    <location>
        <begin position="226"/>
        <end position="239"/>
    </location>
</feature>
<dbReference type="AlphaFoldDB" id="A0A2P1P7E0"/>
<feature type="compositionally biased region" description="Polar residues" evidence="1">
    <location>
        <begin position="194"/>
        <end position="211"/>
    </location>
</feature>
<protein>
    <submittedName>
        <fullName evidence="2">Uncharacterized protein</fullName>
    </submittedName>
</protein>
<evidence type="ECO:0000313" key="2">
    <source>
        <dbReference type="EMBL" id="AVP87183.1"/>
    </source>
</evidence>
<dbReference type="KEGG" id="ptc:phytr_2250"/>
<evidence type="ECO:0000313" key="3">
    <source>
        <dbReference type="Proteomes" id="UP000241762"/>
    </source>
</evidence>
<gene>
    <name evidence="2" type="ORF">phytr_2250</name>
</gene>
<feature type="compositionally biased region" description="Basic and acidic residues" evidence="1">
    <location>
        <begin position="212"/>
        <end position="222"/>
    </location>
</feature>
<reference evidence="2 3" key="1">
    <citation type="submission" date="2018-03" db="EMBL/GenBank/DDBJ databases">
        <title>A gene transfer event suggests a long-term partnership between eustigmatophyte algae and a novel lineage of endosymbiotic bacteria.</title>
        <authorList>
            <person name="Yurchenko T."/>
            <person name="Sevcikova T."/>
            <person name="Pribyl P."/>
            <person name="El Karkouri K."/>
            <person name="Klimes V."/>
            <person name="Amaral R."/>
            <person name="Zbrankova V."/>
            <person name="Kim E."/>
            <person name="Raoult D."/>
            <person name="Santos L.M.A."/>
            <person name="Elias M."/>
        </authorList>
    </citation>
    <scope>NUCLEOTIDE SEQUENCE [LARGE SCALE GENOMIC DNA]</scope>
    <source>
        <strain evidence="2">CCALA 838</strain>
    </source>
</reference>
<dbReference type="EMBL" id="CP027845">
    <property type="protein sequence ID" value="AVP87183.1"/>
    <property type="molecule type" value="Genomic_DNA"/>
</dbReference>
<sequence length="265" mass="30482">MSKSDDEDKKNVPIAPEDMYEESPFGEKANIKHYSDITHNTLSKTLNQTEYKSLTDEQLKALDLEYIKKREEAEARIEKGKHNYYPFTDIKFDTAATAKEIEERQKLGQPIDFVKLSPFEPRDRDDTTQPLQSDSISSTIKAPIQQVISTSQENLPKTVKIDSSTSILEAIKKFRDFLWEKICKIFSKLKPKTNTKNQNTSIAPTPNNKTESFLDKDPESLIHTKPQLNQSNKNQTKSPNPSPHKWTKQVQQRTSKSPSQNKREL</sequence>
<feature type="region of interest" description="Disordered" evidence="1">
    <location>
        <begin position="1"/>
        <end position="23"/>
    </location>
</feature>
<feature type="compositionally biased region" description="Polar residues" evidence="1">
    <location>
        <begin position="128"/>
        <end position="138"/>
    </location>
</feature>